<accession>A0ABN2VHN3</accession>
<evidence type="ECO:0000313" key="1">
    <source>
        <dbReference type="EMBL" id="GAA2062685.1"/>
    </source>
</evidence>
<sequence length="60" mass="6124">MPVVALVIAGAIVAFEQLVQLRFGVMGLVGFLFLTIGVKAKHSGCSAVGAIVLATLLLQA</sequence>
<gene>
    <name evidence="1" type="ORF">GCM10009801_06010</name>
</gene>
<proteinExistence type="predicted"/>
<protein>
    <submittedName>
        <fullName evidence="1">Uncharacterized protein</fullName>
    </submittedName>
</protein>
<name>A0ABN2VHN3_9ACTN</name>
<dbReference type="EMBL" id="BAAAPE010000001">
    <property type="protein sequence ID" value="GAA2062685.1"/>
    <property type="molecule type" value="Genomic_DNA"/>
</dbReference>
<dbReference type="Proteomes" id="UP001500016">
    <property type="component" value="Unassembled WGS sequence"/>
</dbReference>
<dbReference type="RefSeq" id="WP_344523598.1">
    <property type="nucleotide sequence ID" value="NZ_BAAAPE010000001.1"/>
</dbReference>
<evidence type="ECO:0000313" key="2">
    <source>
        <dbReference type="Proteomes" id="UP001500016"/>
    </source>
</evidence>
<organism evidence="1 2">
    <name type="scientific">Streptomyces albiaxialis</name>
    <dbReference type="NCBI Taxonomy" id="329523"/>
    <lineage>
        <taxon>Bacteria</taxon>
        <taxon>Bacillati</taxon>
        <taxon>Actinomycetota</taxon>
        <taxon>Actinomycetes</taxon>
        <taxon>Kitasatosporales</taxon>
        <taxon>Streptomycetaceae</taxon>
        <taxon>Streptomyces</taxon>
    </lineage>
</organism>
<comment type="caution">
    <text evidence="1">The sequence shown here is derived from an EMBL/GenBank/DDBJ whole genome shotgun (WGS) entry which is preliminary data.</text>
</comment>
<reference evidence="1 2" key="1">
    <citation type="journal article" date="2019" name="Int. J. Syst. Evol. Microbiol.">
        <title>The Global Catalogue of Microorganisms (GCM) 10K type strain sequencing project: providing services to taxonomists for standard genome sequencing and annotation.</title>
        <authorList>
            <consortium name="The Broad Institute Genomics Platform"/>
            <consortium name="The Broad Institute Genome Sequencing Center for Infectious Disease"/>
            <person name="Wu L."/>
            <person name="Ma J."/>
        </authorList>
    </citation>
    <scope>NUCLEOTIDE SEQUENCE [LARGE SCALE GENOMIC DNA]</scope>
    <source>
        <strain evidence="1 2">JCM 15478</strain>
    </source>
</reference>
<keyword evidence="2" id="KW-1185">Reference proteome</keyword>